<keyword evidence="10" id="KW-1185">Reference proteome</keyword>
<dbReference type="InterPro" id="IPR003107">
    <property type="entry name" value="HAT"/>
</dbReference>
<comment type="similarity">
    <text evidence="2">Belongs to the UTP6 family.</text>
</comment>
<keyword evidence="3" id="KW-0698">rRNA processing</keyword>
<gene>
    <name evidence="9" type="primary">utp6</name>
    <name evidence="8" type="ORF">SJAG_04069</name>
</gene>
<dbReference type="SUPFAM" id="SSF48452">
    <property type="entry name" value="TPR-like"/>
    <property type="match status" value="1"/>
</dbReference>
<dbReference type="EMBL" id="KE651167">
    <property type="protein sequence ID" value="EEB08897.1"/>
    <property type="molecule type" value="Genomic_DNA"/>
</dbReference>
<dbReference type="GO" id="GO:0034388">
    <property type="term" value="C:Pwp2p-containing subcomplex of 90S preribosome"/>
    <property type="evidence" value="ECO:0000318"/>
    <property type="project" value="GO_Central"/>
</dbReference>
<feature type="domain" description="U3 small nucleolar RNA-associated protein 6 N-terminal" evidence="7">
    <location>
        <begin position="9"/>
        <end position="91"/>
    </location>
</feature>
<dbReference type="PANTHER" id="PTHR23271:SF1">
    <property type="entry name" value="U3 SMALL NUCLEOLAR RNA-ASSOCIATED PROTEIN 6 HOMOLOG"/>
    <property type="match status" value="1"/>
</dbReference>
<dbReference type="PANTHER" id="PTHR23271">
    <property type="entry name" value="HEPATOCELLULAR CARCINOMA-ASSOCIATED ANTIGEN 66"/>
    <property type="match status" value="1"/>
</dbReference>
<dbReference type="AlphaFoldDB" id="B6K5U3"/>
<dbReference type="InterPro" id="IPR011990">
    <property type="entry name" value="TPR-like_helical_dom_sf"/>
</dbReference>
<evidence type="ECO:0000256" key="6">
    <source>
        <dbReference type="SAM" id="MobiDB-lite"/>
    </source>
</evidence>
<dbReference type="GO" id="GO:0032040">
    <property type="term" value="C:small-subunit processome"/>
    <property type="evidence" value="ECO:0000318"/>
    <property type="project" value="GO_Central"/>
</dbReference>
<dbReference type="RefSeq" id="XP_002175190.1">
    <property type="nucleotide sequence ID" value="XM_002175154.2"/>
</dbReference>
<dbReference type="GeneID" id="7047592"/>
<evidence type="ECO:0000313" key="10">
    <source>
        <dbReference type="Proteomes" id="UP000001744"/>
    </source>
</evidence>
<dbReference type="JaponicusDB" id="SJAG_04069">
    <property type="gene designation" value="utp6"/>
</dbReference>
<evidence type="ECO:0000313" key="8">
    <source>
        <dbReference type="EMBL" id="EEB08897.1"/>
    </source>
</evidence>
<evidence type="ECO:0000256" key="5">
    <source>
        <dbReference type="ARBA" id="ARBA00023242"/>
    </source>
</evidence>
<evidence type="ECO:0000256" key="1">
    <source>
        <dbReference type="ARBA" id="ARBA00004604"/>
    </source>
</evidence>
<evidence type="ECO:0000256" key="4">
    <source>
        <dbReference type="ARBA" id="ARBA00022737"/>
    </source>
</evidence>
<dbReference type="SMART" id="SM00386">
    <property type="entry name" value="HAT"/>
    <property type="match status" value="4"/>
</dbReference>
<dbReference type="Pfam" id="PF08640">
    <property type="entry name" value="U3_assoc_6"/>
    <property type="match status" value="1"/>
</dbReference>
<evidence type="ECO:0000256" key="3">
    <source>
        <dbReference type="ARBA" id="ARBA00022552"/>
    </source>
</evidence>
<evidence type="ECO:0000313" key="9">
    <source>
        <dbReference type="JaponicusDB" id="SJAG_04069"/>
    </source>
</evidence>
<evidence type="ECO:0000256" key="2">
    <source>
        <dbReference type="ARBA" id="ARBA00010734"/>
    </source>
</evidence>
<dbReference type="Proteomes" id="UP000001744">
    <property type="component" value="Unassembled WGS sequence"/>
</dbReference>
<name>B6K5U3_SCHJY</name>
<sequence>MAEKVQYHLELSVPELEDLSKKKIFNKAELTAIVKKRTQFEQSLARRQVKLADYLKYIQFEMNVEELRKKRHRRLQIKGKATVSDYAGPRRIMYLFFCATNRFFGDIALWVDYIRYAQRIQAYHHAGKLCALALQKHPNNIMLWMLACDHEFSLNANMESARVLMQRGLRLNNDSPDLWAAYFRVELAYLAKLYAREQLLLAPVASDENKEKDNAEEGEDNDADHIKLPSVSVEEYRNDSKNDMPSVADELPATTTDSERHAAFVNVFLTIIKSARTSLSLVGWAQFLISITDVLIESQLLPVARELLEKHAAPMISETLGTCVAEKQPFRKFGELMHRYVLYPLYSKIDTVYPFESKTKFLSPEHVDMKKLVLSRLSSPSIADALSECLNRYTECAQNAMVASIVRAEYIRLFIHTLAALASLGINSTLQLVFDTIQQDAFQQLTRIAGVTMDDHLQTLHRQLQARLHPETIAQSSASQGSISVN</sequence>
<dbReference type="OMA" id="FTENANM"/>
<keyword evidence="5" id="KW-0539">Nucleus</keyword>
<organism evidence="8 10">
    <name type="scientific">Schizosaccharomyces japonicus (strain yFS275 / FY16936)</name>
    <name type="common">Fission yeast</name>
    <dbReference type="NCBI Taxonomy" id="402676"/>
    <lineage>
        <taxon>Eukaryota</taxon>
        <taxon>Fungi</taxon>
        <taxon>Dikarya</taxon>
        <taxon>Ascomycota</taxon>
        <taxon>Taphrinomycotina</taxon>
        <taxon>Schizosaccharomycetes</taxon>
        <taxon>Schizosaccharomycetales</taxon>
        <taxon>Schizosaccharomycetaceae</taxon>
        <taxon>Schizosaccharomyces</taxon>
    </lineage>
</organism>
<dbReference type="InterPro" id="IPR055347">
    <property type="entry name" value="UTP6_N"/>
</dbReference>
<accession>B6K5U3</accession>
<dbReference type="HOGENOM" id="CLU_026025_3_0_1"/>
<dbReference type="GO" id="GO:0030515">
    <property type="term" value="F:snoRNA binding"/>
    <property type="evidence" value="ECO:0000318"/>
    <property type="project" value="GO_Central"/>
</dbReference>
<dbReference type="Gene3D" id="1.25.40.10">
    <property type="entry name" value="Tetratricopeptide repeat domain"/>
    <property type="match status" value="1"/>
</dbReference>
<dbReference type="eggNOG" id="KOG2396">
    <property type="taxonomic scope" value="Eukaryota"/>
</dbReference>
<proteinExistence type="inferred from homology"/>
<reference evidence="8 10" key="1">
    <citation type="journal article" date="2011" name="Science">
        <title>Comparative functional genomics of the fission yeasts.</title>
        <authorList>
            <person name="Rhind N."/>
            <person name="Chen Z."/>
            <person name="Yassour M."/>
            <person name="Thompson D.A."/>
            <person name="Haas B.J."/>
            <person name="Habib N."/>
            <person name="Wapinski I."/>
            <person name="Roy S."/>
            <person name="Lin M.F."/>
            <person name="Heiman D.I."/>
            <person name="Young S.K."/>
            <person name="Furuya K."/>
            <person name="Guo Y."/>
            <person name="Pidoux A."/>
            <person name="Chen H.M."/>
            <person name="Robbertse B."/>
            <person name="Goldberg J.M."/>
            <person name="Aoki K."/>
            <person name="Bayne E.H."/>
            <person name="Berlin A.M."/>
            <person name="Desjardins C.A."/>
            <person name="Dobbs E."/>
            <person name="Dukaj L."/>
            <person name="Fan L."/>
            <person name="FitzGerald M.G."/>
            <person name="French C."/>
            <person name="Gujja S."/>
            <person name="Hansen K."/>
            <person name="Keifenheim D."/>
            <person name="Levin J.Z."/>
            <person name="Mosher R.A."/>
            <person name="Mueller C.A."/>
            <person name="Pfiffner J."/>
            <person name="Priest M."/>
            <person name="Russ C."/>
            <person name="Smialowska A."/>
            <person name="Swoboda P."/>
            <person name="Sykes S.M."/>
            <person name="Vaughn M."/>
            <person name="Vengrova S."/>
            <person name="Yoder R."/>
            <person name="Zeng Q."/>
            <person name="Allshire R."/>
            <person name="Baulcombe D."/>
            <person name="Birren B.W."/>
            <person name="Brown W."/>
            <person name="Ekwall K."/>
            <person name="Kellis M."/>
            <person name="Leatherwood J."/>
            <person name="Levin H."/>
            <person name="Margalit H."/>
            <person name="Martienssen R."/>
            <person name="Nieduszynski C.A."/>
            <person name="Spatafora J.W."/>
            <person name="Friedman N."/>
            <person name="Dalgaard J.Z."/>
            <person name="Baumann P."/>
            <person name="Niki H."/>
            <person name="Regev A."/>
            <person name="Nusbaum C."/>
        </authorList>
    </citation>
    <scope>NUCLEOTIDE SEQUENCE [LARGE SCALE GENOMIC DNA]</scope>
    <source>
        <strain evidence="10">yFS275 / FY16936</strain>
    </source>
</reference>
<feature type="region of interest" description="Disordered" evidence="6">
    <location>
        <begin position="208"/>
        <end position="227"/>
    </location>
</feature>
<evidence type="ECO:0000259" key="7">
    <source>
        <dbReference type="Pfam" id="PF08640"/>
    </source>
</evidence>
<protein>
    <submittedName>
        <fullName evidence="8">U3 snoRNP-associated protein Utp6</fullName>
    </submittedName>
</protein>
<dbReference type="OrthoDB" id="28112at2759"/>
<dbReference type="VEuPathDB" id="FungiDB:SJAG_04069"/>
<dbReference type="GO" id="GO:0000462">
    <property type="term" value="P:maturation of SSU-rRNA from tricistronic rRNA transcript (SSU-rRNA, 5.8S rRNA, LSU-rRNA)"/>
    <property type="evidence" value="ECO:0000318"/>
    <property type="project" value="GO_Central"/>
</dbReference>
<dbReference type="InterPro" id="IPR013949">
    <property type="entry name" value="Utp6"/>
</dbReference>
<keyword evidence="4" id="KW-0677">Repeat</keyword>
<comment type="subcellular location">
    <subcellularLocation>
        <location evidence="1">Nucleus</location>
        <location evidence="1">Nucleolus</location>
    </subcellularLocation>
</comment>
<dbReference type="STRING" id="402676.B6K5U3"/>